<dbReference type="EMBL" id="DVJK01000140">
    <property type="protein sequence ID" value="HIS66920.1"/>
    <property type="molecule type" value="Genomic_DNA"/>
</dbReference>
<proteinExistence type="predicted"/>
<keyword evidence="1" id="KW-0808">Transferase</keyword>
<dbReference type="InterPro" id="IPR000182">
    <property type="entry name" value="GNAT_dom"/>
</dbReference>
<dbReference type="Gene3D" id="3.40.630.30">
    <property type="match status" value="1"/>
</dbReference>
<dbReference type="InterPro" id="IPR016181">
    <property type="entry name" value="Acyl_CoA_acyltransferase"/>
</dbReference>
<dbReference type="SUPFAM" id="SSF55729">
    <property type="entry name" value="Acyl-CoA N-acyltransferases (Nat)"/>
    <property type="match status" value="1"/>
</dbReference>
<keyword evidence="2" id="KW-0012">Acyltransferase</keyword>
<feature type="domain" description="N-acetyltransferase" evidence="3">
    <location>
        <begin position="1"/>
        <end position="140"/>
    </location>
</feature>
<dbReference type="PROSITE" id="PS51186">
    <property type="entry name" value="GNAT"/>
    <property type="match status" value="1"/>
</dbReference>
<dbReference type="Proteomes" id="UP000824001">
    <property type="component" value="Unassembled WGS sequence"/>
</dbReference>
<evidence type="ECO:0000259" key="3">
    <source>
        <dbReference type="PROSITE" id="PS51186"/>
    </source>
</evidence>
<reference evidence="4" key="2">
    <citation type="journal article" date="2021" name="PeerJ">
        <title>Extensive microbial diversity within the chicken gut microbiome revealed by metagenomics and culture.</title>
        <authorList>
            <person name="Gilroy R."/>
            <person name="Ravi A."/>
            <person name="Getino M."/>
            <person name="Pursley I."/>
            <person name="Horton D.L."/>
            <person name="Alikhan N.F."/>
            <person name="Baker D."/>
            <person name="Gharbi K."/>
            <person name="Hall N."/>
            <person name="Watson M."/>
            <person name="Adriaenssens E.M."/>
            <person name="Foster-Nyarko E."/>
            <person name="Jarju S."/>
            <person name="Secka A."/>
            <person name="Antonio M."/>
            <person name="Oren A."/>
            <person name="Chaudhuri R.R."/>
            <person name="La Ragione R."/>
            <person name="Hildebrand F."/>
            <person name="Pallen M.J."/>
        </authorList>
    </citation>
    <scope>NUCLEOTIDE SEQUENCE</scope>
    <source>
        <strain evidence="4">ChiHjej10B9-9673</strain>
    </source>
</reference>
<dbReference type="GO" id="GO:0016747">
    <property type="term" value="F:acyltransferase activity, transferring groups other than amino-acyl groups"/>
    <property type="evidence" value="ECO:0007669"/>
    <property type="project" value="InterPro"/>
</dbReference>
<evidence type="ECO:0000313" key="5">
    <source>
        <dbReference type="Proteomes" id="UP000824001"/>
    </source>
</evidence>
<gene>
    <name evidence="4" type="ORF">IAC18_05090</name>
</gene>
<dbReference type="Pfam" id="PF13508">
    <property type="entry name" value="Acetyltransf_7"/>
    <property type="match status" value="1"/>
</dbReference>
<dbReference type="CDD" id="cd04301">
    <property type="entry name" value="NAT_SF"/>
    <property type="match status" value="1"/>
</dbReference>
<evidence type="ECO:0000313" key="4">
    <source>
        <dbReference type="EMBL" id="HIS66920.1"/>
    </source>
</evidence>
<dbReference type="PANTHER" id="PTHR43800">
    <property type="entry name" value="PEPTIDYL-LYSINE N-ACETYLTRANSFERASE YJAB"/>
    <property type="match status" value="1"/>
</dbReference>
<evidence type="ECO:0000256" key="1">
    <source>
        <dbReference type="ARBA" id="ARBA00022679"/>
    </source>
</evidence>
<sequence length="140" mass="15977">MVRRMEAAELGAVAEIWLEANLDAHDFVPAIYWRSQLEPVREAISKAEVYVYEEDGAILGFIGLDGETVEGIFVKKEARSRGIGKALLDRAREGRDLLELRVYSENWPAVKFYYREGFTLFGQDVDRATGQDESLMAWWA</sequence>
<evidence type="ECO:0000256" key="2">
    <source>
        <dbReference type="ARBA" id="ARBA00023315"/>
    </source>
</evidence>
<dbReference type="AlphaFoldDB" id="A0A9D1FDD5"/>
<dbReference type="PANTHER" id="PTHR43800:SF1">
    <property type="entry name" value="PEPTIDYL-LYSINE N-ACETYLTRANSFERASE YJAB"/>
    <property type="match status" value="1"/>
</dbReference>
<reference evidence="4" key="1">
    <citation type="submission" date="2020-10" db="EMBL/GenBank/DDBJ databases">
        <authorList>
            <person name="Gilroy R."/>
        </authorList>
    </citation>
    <scope>NUCLEOTIDE SEQUENCE</scope>
    <source>
        <strain evidence="4">ChiHjej10B9-9673</strain>
    </source>
</reference>
<name>A0A9D1FDD5_9FIRM</name>
<accession>A0A9D1FDD5</accession>
<protein>
    <submittedName>
        <fullName evidence="4">GNAT family N-acetyltransferase</fullName>
    </submittedName>
</protein>
<comment type="caution">
    <text evidence="4">The sequence shown here is derived from an EMBL/GenBank/DDBJ whole genome shotgun (WGS) entry which is preliminary data.</text>
</comment>
<organism evidence="4 5">
    <name type="scientific">Candidatus Scatomorpha merdipullorum</name>
    <dbReference type="NCBI Taxonomy" id="2840927"/>
    <lineage>
        <taxon>Bacteria</taxon>
        <taxon>Bacillati</taxon>
        <taxon>Bacillota</taxon>
        <taxon>Clostridia</taxon>
        <taxon>Eubacteriales</taxon>
        <taxon>Candidatus Scatomorpha</taxon>
    </lineage>
</organism>